<organism evidence="17 18">
    <name type="scientific">Penaeus vannamei</name>
    <name type="common">Whiteleg shrimp</name>
    <name type="synonym">Litopenaeus vannamei</name>
    <dbReference type="NCBI Taxonomy" id="6689"/>
    <lineage>
        <taxon>Eukaryota</taxon>
        <taxon>Metazoa</taxon>
        <taxon>Ecdysozoa</taxon>
        <taxon>Arthropoda</taxon>
        <taxon>Crustacea</taxon>
        <taxon>Multicrustacea</taxon>
        <taxon>Malacostraca</taxon>
        <taxon>Eumalacostraca</taxon>
        <taxon>Eucarida</taxon>
        <taxon>Decapoda</taxon>
        <taxon>Dendrobranchiata</taxon>
        <taxon>Penaeoidea</taxon>
        <taxon>Penaeidae</taxon>
        <taxon>Penaeus</taxon>
    </lineage>
</organism>
<keyword evidence="9 14" id="KW-0472">Membrane</keyword>
<feature type="transmembrane region" description="Helical" evidence="14">
    <location>
        <begin position="425"/>
        <end position="444"/>
    </location>
</feature>
<dbReference type="Pfam" id="PF00060">
    <property type="entry name" value="Lig_chan"/>
    <property type="match status" value="1"/>
</dbReference>
<evidence type="ECO:0000256" key="9">
    <source>
        <dbReference type="ARBA" id="ARBA00023136"/>
    </source>
</evidence>
<dbReference type="InterPro" id="IPR052192">
    <property type="entry name" value="Insect_Ionotropic_Sensory_Rcpt"/>
</dbReference>
<dbReference type="Proteomes" id="UP000283509">
    <property type="component" value="Unassembled WGS sequence"/>
</dbReference>
<dbReference type="InterPro" id="IPR019594">
    <property type="entry name" value="Glu/Gly-bd"/>
</dbReference>
<evidence type="ECO:0000256" key="1">
    <source>
        <dbReference type="ARBA" id="ARBA00004651"/>
    </source>
</evidence>
<keyword evidence="12" id="KW-1071">Ligand-gated ion channel</keyword>
<comment type="subcellular location">
    <subcellularLocation>
        <location evidence="1">Cell membrane</location>
        <topology evidence="1">Multi-pass membrane protein</topology>
    </subcellularLocation>
</comment>
<keyword evidence="10" id="KW-0675">Receptor</keyword>
<evidence type="ECO:0000256" key="8">
    <source>
        <dbReference type="ARBA" id="ARBA00023065"/>
    </source>
</evidence>
<feature type="transmembrane region" description="Helical" evidence="14">
    <location>
        <begin position="360"/>
        <end position="380"/>
    </location>
</feature>
<evidence type="ECO:0000256" key="11">
    <source>
        <dbReference type="ARBA" id="ARBA00023180"/>
    </source>
</evidence>
<dbReference type="GO" id="GO:0050906">
    <property type="term" value="P:detection of stimulus involved in sensory perception"/>
    <property type="evidence" value="ECO:0007669"/>
    <property type="project" value="UniProtKB-ARBA"/>
</dbReference>
<evidence type="ECO:0000256" key="2">
    <source>
        <dbReference type="ARBA" id="ARBA00008685"/>
    </source>
</evidence>
<dbReference type="PANTHER" id="PTHR42643">
    <property type="entry name" value="IONOTROPIC RECEPTOR 20A-RELATED"/>
    <property type="match status" value="1"/>
</dbReference>
<reference evidence="17 18" key="2">
    <citation type="submission" date="2019-01" db="EMBL/GenBank/DDBJ databases">
        <title>The decoding of complex shrimp genome reveals the adaptation for benthos swimmer, frequently molting mechanism and breeding impact on genome.</title>
        <authorList>
            <person name="Sun Y."/>
            <person name="Gao Y."/>
            <person name="Yu Y."/>
        </authorList>
    </citation>
    <scope>NUCLEOTIDE SEQUENCE [LARGE SCALE GENOMIC DNA]</scope>
    <source>
        <tissue evidence="17">Muscle</tissue>
    </source>
</reference>
<evidence type="ECO:0000256" key="14">
    <source>
        <dbReference type="SAM" id="Phobius"/>
    </source>
</evidence>
<evidence type="ECO:0000256" key="4">
    <source>
        <dbReference type="ARBA" id="ARBA00022475"/>
    </source>
</evidence>
<dbReference type="InterPro" id="IPR001320">
    <property type="entry name" value="Iontro_rcpt_C"/>
</dbReference>
<evidence type="ECO:0000256" key="7">
    <source>
        <dbReference type="ARBA" id="ARBA00023054"/>
    </source>
</evidence>
<gene>
    <name evidence="17" type="ORF">C7M84_007402</name>
</gene>
<dbReference type="SMART" id="SM00918">
    <property type="entry name" value="Lig_chan-Glu_bd"/>
    <property type="match status" value="1"/>
</dbReference>
<evidence type="ECO:0000259" key="15">
    <source>
        <dbReference type="SMART" id="SM00079"/>
    </source>
</evidence>
<keyword evidence="13" id="KW-0407">Ion channel</keyword>
<evidence type="ECO:0000256" key="10">
    <source>
        <dbReference type="ARBA" id="ARBA00023170"/>
    </source>
</evidence>
<keyword evidence="11" id="KW-0325">Glycoprotein</keyword>
<evidence type="ECO:0000256" key="3">
    <source>
        <dbReference type="ARBA" id="ARBA00022448"/>
    </source>
</evidence>
<dbReference type="Gene3D" id="3.40.190.10">
    <property type="entry name" value="Periplasmic binding protein-like II"/>
    <property type="match status" value="2"/>
</dbReference>
<proteinExistence type="inferred from homology"/>
<keyword evidence="5 14" id="KW-0812">Transmembrane</keyword>
<protein>
    <submittedName>
        <fullName evidence="17">Uncharacterized protein</fullName>
    </submittedName>
</protein>
<dbReference type="EMBL" id="QCYY01001933">
    <property type="protein sequence ID" value="ROT74111.1"/>
    <property type="molecule type" value="Genomic_DNA"/>
</dbReference>
<name>A0A3R7M7E7_PENVA</name>
<feature type="domain" description="Ionotropic glutamate receptor L-glutamate and glycine-binding" evidence="16">
    <location>
        <begin position="246"/>
        <end position="307"/>
    </location>
</feature>
<evidence type="ECO:0000256" key="12">
    <source>
        <dbReference type="ARBA" id="ARBA00023286"/>
    </source>
</evidence>
<dbReference type="GO" id="GO:0043226">
    <property type="term" value="C:organelle"/>
    <property type="evidence" value="ECO:0007669"/>
    <property type="project" value="UniProtKB-ARBA"/>
</dbReference>
<keyword evidence="8" id="KW-0406">Ion transport</keyword>
<reference evidence="17 18" key="1">
    <citation type="submission" date="2018-04" db="EMBL/GenBank/DDBJ databases">
        <authorList>
            <person name="Zhang X."/>
            <person name="Yuan J."/>
            <person name="Li F."/>
            <person name="Xiang J."/>
        </authorList>
    </citation>
    <scope>NUCLEOTIDE SEQUENCE [LARGE SCALE GENOMIC DNA]</scope>
    <source>
        <tissue evidence="17">Muscle</tissue>
    </source>
</reference>
<dbReference type="SMART" id="SM00079">
    <property type="entry name" value="PBPe"/>
    <property type="match status" value="1"/>
</dbReference>
<dbReference type="GO" id="GO:0015276">
    <property type="term" value="F:ligand-gated monoatomic ion channel activity"/>
    <property type="evidence" value="ECO:0007669"/>
    <property type="project" value="InterPro"/>
</dbReference>
<dbReference type="Gene3D" id="1.10.287.70">
    <property type="match status" value="1"/>
</dbReference>
<dbReference type="GO" id="GO:0005886">
    <property type="term" value="C:plasma membrane"/>
    <property type="evidence" value="ECO:0007669"/>
    <property type="project" value="UniProtKB-SubCell"/>
</dbReference>
<evidence type="ECO:0000256" key="5">
    <source>
        <dbReference type="ARBA" id="ARBA00022692"/>
    </source>
</evidence>
<keyword evidence="7" id="KW-0175">Coiled coil</keyword>
<keyword evidence="18" id="KW-1185">Reference proteome</keyword>
<feature type="transmembrane region" description="Helical" evidence="14">
    <location>
        <begin position="635"/>
        <end position="655"/>
    </location>
</feature>
<dbReference type="SUPFAM" id="SSF53850">
    <property type="entry name" value="Periplasmic binding protein-like II"/>
    <property type="match status" value="1"/>
</dbReference>
<comment type="similarity">
    <text evidence="2">Belongs to the glutamate-gated ion channel (TC 1.A.10.1) family.</text>
</comment>
<evidence type="ECO:0000256" key="6">
    <source>
        <dbReference type="ARBA" id="ARBA00022989"/>
    </source>
</evidence>
<dbReference type="Pfam" id="PF10613">
    <property type="entry name" value="Lig_chan-Glu_bd"/>
    <property type="match status" value="1"/>
</dbReference>
<dbReference type="PANTHER" id="PTHR42643:SF24">
    <property type="entry name" value="IONOTROPIC RECEPTOR 60A"/>
    <property type="match status" value="1"/>
</dbReference>
<evidence type="ECO:0000256" key="13">
    <source>
        <dbReference type="ARBA" id="ARBA00023303"/>
    </source>
</evidence>
<dbReference type="AlphaFoldDB" id="A0A3R7M7E7"/>
<evidence type="ECO:0000259" key="16">
    <source>
        <dbReference type="SMART" id="SM00918"/>
    </source>
</evidence>
<evidence type="ECO:0000313" key="17">
    <source>
        <dbReference type="EMBL" id="ROT74111.1"/>
    </source>
</evidence>
<keyword evidence="3" id="KW-0813">Transport</keyword>
<accession>A0A3R7M7E7</accession>
<sequence length="663" mass="73206">MISTSGSYGRSLLPSTIAVHSPLPQGVVIEPLPPKKVLLAAQLVETTLGHLTGTFNFQLQKFTTLHSQNKGVRGIVTVGQCHWSHGIGRAGVGVLEGRGDCSLGPRASLLKILVDEECPELAEDPLVGPISGEELSEGNDCLYLILREWVERVTSGLEYALADCPGRYGVNYPHRTVNLAFNITQTVAVAKPFDYRREMEFCSTRVTSARLKQDSALLPYVKRLKARTKALLNGRTITIVLKHRPPYVLLGLEGRKVMNATGILIELLHSLVATYNFSYTLKLPDDGQWGSIKDDGSWTGMVGEVFRNQQDMALGPTSITEEREKAIDFTQPFDFEPWDIMIPASIENVDLWLTHAFSGLVWLGLLLSSLAVAVALYTFAQVSAAPMTMYPRQVSPRLYSAHQYIFDTLSGLVTQGNNQPQTPSVRALAGWWWLFCVIIIASYSSKLISSITVRITAPAVTSMLDMVESRRILWTYQANSAMEELFKNSDPSSMFGKVGQLHREMPELIVSDFQEGVDAVREKKLAYVEVTLGPLAVVSVDASLLEYAIAGDLAIHGVCRMSLVRDPFFSTRFGMILQRGSPYRDAFSLAILEMIQTGMMDAWKKQFWPGASRCVGAAATTPVRPINFLDITGTMLLLLSGLLFSFLVFLLEMVVAKAIQKRG</sequence>
<keyword evidence="4" id="KW-1003">Cell membrane</keyword>
<feature type="domain" description="Ionotropic glutamate receptor C-terminal" evidence="15">
    <location>
        <begin position="236"/>
        <end position="610"/>
    </location>
</feature>
<dbReference type="OrthoDB" id="5984008at2759"/>
<dbReference type="FunFam" id="3.40.190.10:FF:000078">
    <property type="entry name" value="glutamate receptor ionotropic, NMDA 3B"/>
    <property type="match status" value="1"/>
</dbReference>
<keyword evidence="6 14" id="KW-1133">Transmembrane helix</keyword>
<evidence type="ECO:0000313" key="18">
    <source>
        <dbReference type="Proteomes" id="UP000283509"/>
    </source>
</evidence>
<comment type="caution">
    <text evidence="17">The sequence shown here is derived from an EMBL/GenBank/DDBJ whole genome shotgun (WGS) entry which is preliminary data.</text>
</comment>